<gene>
    <name evidence="1" type="ORF">BO66DRAFT_409478</name>
</gene>
<evidence type="ECO:0000313" key="1">
    <source>
        <dbReference type="EMBL" id="RAH72517.1"/>
    </source>
</evidence>
<proteinExistence type="predicted"/>
<sequence length="423" mass="45595">MTETDSYQPVPNLKPVATARSVSNTNRDEEDWNRPKSNIWKVMACCWSFFVMGANDSASGLLSYYGLSYIAVSVIFLSPLIGYVVAAVLDTKIYHCMGRRGVAIISPACHLIAYFVNCFHPPCPVLVITLALAGIGNGLTDSAWNAWASSMKHASQVLGCLHAAFGLGAVMTPLVLTSMVSQGGLPWYYFYYVMIGCAAVELLTSSSVDPSKAEPLIKQSGLRETLSRNPSARVTWICSAFLFLYVGIELGLAGWVVTFMSDVKHEAPFASGSTAAWFWLGLSLGRIALAFVTPRLGERLAVILYILCEIALGFVIHFSPNVVVAAVATAMQGFFLGPLFPAIVYATVRLLPEHMHVTAVGVATGFSSLGSSILPFLVGVVAEAHGVTLLQPFVIVLSALILALWVCLPRLPKIDPHTFYHGP</sequence>
<evidence type="ECO:0000313" key="2">
    <source>
        <dbReference type="Proteomes" id="UP000249661"/>
    </source>
</evidence>
<protein>
    <submittedName>
        <fullName evidence="1">MFS general substrate transporter</fullName>
    </submittedName>
</protein>
<accession>A0ACD1HFF3</accession>
<dbReference type="Proteomes" id="UP000249661">
    <property type="component" value="Unassembled WGS sequence"/>
</dbReference>
<organism evidence="1 2">
    <name type="scientific">Aspergillus aculeatinus CBS 121060</name>
    <dbReference type="NCBI Taxonomy" id="1448322"/>
    <lineage>
        <taxon>Eukaryota</taxon>
        <taxon>Fungi</taxon>
        <taxon>Dikarya</taxon>
        <taxon>Ascomycota</taxon>
        <taxon>Pezizomycotina</taxon>
        <taxon>Eurotiomycetes</taxon>
        <taxon>Eurotiomycetidae</taxon>
        <taxon>Eurotiales</taxon>
        <taxon>Aspergillaceae</taxon>
        <taxon>Aspergillus</taxon>
        <taxon>Aspergillus subgen. Circumdati</taxon>
    </lineage>
</organism>
<dbReference type="EMBL" id="KZ824943">
    <property type="protein sequence ID" value="RAH72517.1"/>
    <property type="molecule type" value="Genomic_DNA"/>
</dbReference>
<name>A0ACD1HFF3_9EURO</name>
<reference evidence="1" key="1">
    <citation type="submission" date="2018-02" db="EMBL/GenBank/DDBJ databases">
        <title>The genomes of Aspergillus section Nigri reveals drivers in fungal speciation.</title>
        <authorList>
            <consortium name="DOE Joint Genome Institute"/>
            <person name="Vesth T.C."/>
            <person name="Nybo J."/>
            <person name="Theobald S."/>
            <person name="Brandl J."/>
            <person name="Frisvad J.C."/>
            <person name="Nielsen K.F."/>
            <person name="Lyhne E.K."/>
            <person name="Kogle M.E."/>
            <person name="Kuo A."/>
            <person name="Riley R."/>
            <person name="Clum A."/>
            <person name="Nolan M."/>
            <person name="Lipzen A."/>
            <person name="Salamov A."/>
            <person name="Henrissat B."/>
            <person name="Wiebenga A."/>
            <person name="De vries R.P."/>
            <person name="Grigoriev I.V."/>
            <person name="Mortensen U.H."/>
            <person name="Andersen M.R."/>
            <person name="Baker S.E."/>
        </authorList>
    </citation>
    <scope>NUCLEOTIDE SEQUENCE</scope>
    <source>
        <strain evidence="1">CBS 121060</strain>
    </source>
</reference>
<keyword evidence="2" id="KW-1185">Reference proteome</keyword>